<evidence type="ECO:0000313" key="8">
    <source>
        <dbReference type="EMBL" id="APH70843.1"/>
    </source>
</evidence>
<dbReference type="PANTHER" id="PTHR30068:SF4">
    <property type="entry name" value="URONATE ISOMERASE"/>
    <property type="match status" value="1"/>
</dbReference>
<dbReference type="UniPathway" id="UPA00246"/>
<keyword evidence="9" id="KW-1185">Reference proteome</keyword>
<dbReference type="Gene3D" id="3.20.20.140">
    <property type="entry name" value="Metal-dependent hydrolases"/>
    <property type="match status" value="1"/>
</dbReference>
<dbReference type="AlphaFoldDB" id="A0A1L3SN58"/>
<dbReference type="HAMAP" id="MF_00675">
    <property type="entry name" value="UxaC"/>
    <property type="match status" value="1"/>
</dbReference>
<sequence length="469" mass="52659">MSALLDDDRLFPLDPAARDLARHLYQSVRDLPIISPHGHTDPRWYAENAHFPDPAGLIVVPDHYIFRMLVSQGIGLDRLGVPRADGSVAEADGRKIWRLFAENYHVFRGTPTRLWLDHTFESLFGLEVRLNGATADLYYDRIADCLSRDEYRPRALFERFNIEAIATTEGALDPLQWHRQIRESGWTGRVVTTYRPDAVIDPEFEGFADNLRQLGALTDCDTGEWNGYLEAHRKRRAFFREAGATATDHGHPTADTANLSDSEAAALYTRVASGAASPDDAGLFRAQMLTEMAKMSVEDGMVMQIHAGSWRNHSAAIFASHGRDKGFDIPRRTSYVDALKPMLDAVGLEPNLTIILFTLDETAYSRELATLAGVYPCLRLGPPWWFFDSVEGMKRFRAATTETAGFYNTVGFNDDTRAFPSIPARHDVARRVDCGYLAELVRSGQLIEEEAADLAQELAYRLARKAYRL</sequence>
<dbReference type="InterPro" id="IPR003766">
    <property type="entry name" value="Uronate_isomerase"/>
</dbReference>
<dbReference type="InterPro" id="IPR032466">
    <property type="entry name" value="Metal_Hydrolase"/>
</dbReference>
<dbReference type="SUPFAM" id="SSF51556">
    <property type="entry name" value="Metallo-dependent hydrolases"/>
    <property type="match status" value="1"/>
</dbReference>
<dbReference type="RefSeq" id="WP_072602252.1">
    <property type="nucleotide sequence ID" value="NZ_CP018171.1"/>
</dbReference>
<dbReference type="EC" id="5.3.1.12" evidence="4 7"/>
<dbReference type="PANTHER" id="PTHR30068">
    <property type="entry name" value="URONATE ISOMERASE"/>
    <property type="match status" value="1"/>
</dbReference>
<evidence type="ECO:0000256" key="6">
    <source>
        <dbReference type="ARBA" id="ARBA00023235"/>
    </source>
</evidence>
<accession>A0A1L3SN58</accession>
<keyword evidence="6 7" id="KW-0413">Isomerase</keyword>
<comment type="pathway">
    <text evidence="2 7">Carbohydrate metabolism; pentose and glucuronate interconversion.</text>
</comment>
<comment type="catalytic activity">
    <reaction evidence="1 7">
        <text>D-glucuronate = D-fructuronate</text>
        <dbReference type="Rhea" id="RHEA:13049"/>
        <dbReference type="ChEBI" id="CHEBI:58720"/>
        <dbReference type="ChEBI" id="CHEBI:59863"/>
        <dbReference type="EC" id="5.3.1.12"/>
    </reaction>
</comment>
<reference evidence="9" key="1">
    <citation type="submission" date="2016-11" db="EMBL/GenBank/DDBJ databases">
        <title>Mesorhizobium oceanicum sp. nov., isolated from deep seawater in South China Sea.</title>
        <authorList>
            <person name="Fu G.-Y."/>
        </authorList>
    </citation>
    <scope>NUCLEOTIDE SEQUENCE [LARGE SCALE GENOMIC DNA]</scope>
    <source>
        <strain evidence="9">B7</strain>
    </source>
</reference>
<dbReference type="Pfam" id="PF02614">
    <property type="entry name" value="UxaC"/>
    <property type="match status" value="1"/>
</dbReference>
<dbReference type="NCBIfam" id="NF002794">
    <property type="entry name" value="PRK02925.1"/>
    <property type="match status" value="1"/>
</dbReference>
<protein>
    <recommendedName>
        <fullName evidence="5 7">Uronate isomerase</fullName>
        <ecNumber evidence="4 7">5.3.1.12</ecNumber>
    </recommendedName>
    <alternativeName>
        <fullName evidence="7">Glucuronate isomerase</fullName>
    </alternativeName>
    <alternativeName>
        <fullName evidence="7">Uronic isomerase</fullName>
    </alternativeName>
</protein>
<gene>
    <name evidence="7" type="primary">uxaC</name>
    <name evidence="8" type="ORF">BSQ44_05205</name>
</gene>
<evidence type="ECO:0000256" key="5">
    <source>
        <dbReference type="ARBA" id="ARBA00020555"/>
    </source>
</evidence>
<proteinExistence type="inferred from homology"/>
<dbReference type="EMBL" id="CP018171">
    <property type="protein sequence ID" value="APH70843.1"/>
    <property type="molecule type" value="Genomic_DNA"/>
</dbReference>
<comment type="similarity">
    <text evidence="3 7">Belongs to the metallo-dependent hydrolases superfamily. Uronate isomerase family.</text>
</comment>
<dbReference type="STRING" id="1670800.BSQ44_05205"/>
<evidence type="ECO:0000313" key="9">
    <source>
        <dbReference type="Proteomes" id="UP000182840"/>
    </source>
</evidence>
<name>A0A1L3SN58_9HYPH</name>
<evidence type="ECO:0000256" key="1">
    <source>
        <dbReference type="ARBA" id="ARBA00001165"/>
    </source>
</evidence>
<comment type="catalytic activity">
    <reaction evidence="7">
        <text>aldehydo-D-galacturonate = keto-D-tagaturonate</text>
        <dbReference type="Rhea" id="RHEA:27702"/>
        <dbReference type="ChEBI" id="CHEBI:12952"/>
        <dbReference type="ChEBI" id="CHEBI:17886"/>
    </reaction>
</comment>
<dbReference type="Gene3D" id="1.10.2020.10">
    <property type="entry name" value="uronate isomerase, domain 2, chain A"/>
    <property type="match status" value="1"/>
</dbReference>
<evidence type="ECO:0000256" key="4">
    <source>
        <dbReference type="ARBA" id="ARBA00012546"/>
    </source>
</evidence>
<evidence type="ECO:0000256" key="2">
    <source>
        <dbReference type="ARBA" id="ARBA00004892"/>
    </source>
</evidence>
<evidence type="ECO:0000256" key="7">
    <source>
        <dbReference type="HAMAP-Rule" id="MF_00675"/>
    </source>
</evidence>
<dbReference type="GO" id="GO:0019698">
    <property type="term" value="P:D-galacturonate catabolic process"/>
    <property type="evidence" value="ECO:0007669"/>
    <property type="project" value="TreeGrafter"/>
</dbReference>
<dbReference type="GO" id="GO:0008880">
    <property type="term" value="F:glucuronate isomerase activity"/>
    <property type="evidence" value="ECO:0007669"/>
    <property type="project" value="UniProtKB-UniRule"/>
</dbReference>
<dbReference type="KEGG" id="meso:BSQ44_05205"/>
<dbReference type="Proteomes" id="UP000182840">
    <property type="component" value="Chromosome"/>
</dbReference>
<evidence type="ECO:0000256" key="3">
    <source>
        <dbReference type="ARBA" id="ARBA00008397"/>
    </source>
</evidence>
<dbReference type="GO" id="GO:0042840">
    <property type="term" value="P:D-glucuronate catabolic process"/>
    <property type="evidence" value="ECO:0007669"/>
    <property type="project" value="TreeGrafter"/>
</dbReference>
<organism evidence="8 9">
    <name type="scientific">Aquibium oceanicum</name>
    <dbReference type="NCBI Taxonomy" id="1670800"/>
    <lineage>
        <taxon>Bacteria</taxon>
        <taxon>Pseudomonadati</taxon>
        <taxon>Pseudomonadota</taxon>
        <taxon>Alphaproteobacteria</taxon>
        <taxon>Hyphomicrobiales</taxon>
        <taxon>Phyllobacteriaceae</taxon>
        <taxon>Aquibium</taxon>
    </lineage>
</organism>